<dbReference type="EMBL" id="KZ819674">
    <property type="protein sequence ID" value="PWN25892.1"/>
    <property type="molecule type" value="Genomic_DNA"/>
</dbReference>
<reference evidence="1 2" key="1">
    <citation type="journal article" date="2018" name="Mol. Biol. Evol.">
        <title>Broad Genomic Sampling Reveals a Smut Pathogenic Ancestry of the Fungal Clade Ustilaginomycotina.</title>
        <authorList>
            <person name="Kijpornyongpan T."/>
            <person name="Mondo S.J."/>
            <person name="Barry K."/>
            <person name="Sandor L."/>
            <person name="Lee J."/>
            <person name="Lipzen A."/>
            <person name="Pangilinan J."/>
            <person name="LaButti K."/>
            <person name="Hainaut M."/>
            <person name="Henrissat B."/>
            <person name="Grigoriev I.V."/>
            <person name="Spatafora J.W."/>
            <person name="Aime M.C."/>
        </authorList>
    </citation>
    <scope>NUCLEOTIDE SEQUENCE [LARGE SCALE GENOMIC DNA]</scope>
    <source>
        <strain evidence="1 2">MCA 5214</strain>
    </source>
</reference>
<dbReference type="AlphaFoldDB" id="A0A316UKR6"/>
<gene>
    <name evidence="1" type="ORF">BDZ90DRAFT_233898</name>
</gene>
<evidence type="ECO:0000313" key="2">
    <source>
        <dbReference type="Proteomes" id="UP000245884"/>
    </source>
</evidence>
<organism evidence="1 2">
    <name type="scientific">Jaminaea rosea</name>
    <dbReference type="NCBI Taxonomy" id="1569628"/>
    <lineage>
        <taxon>Eukaryota</taxon>
        <taxon>Fungi</taxon>
        <taxon>Dikarya</taxon>
        <taxon>Basidiomycota</taxon>
        <taxon>Ustilaginomycotina</taxon>
        <taxon>Exobasidiomycetes</taxon>
        <taxon>Microstromatales</taxon>
        <taxon>Microstromatales incertae sedis</taxon>
        <taxon>Jaminaea</taxon>
    </lineage>
</organism>
<name>A0A316UKR6_9BASI</name>
<accession>A0A316UKR6</accession>
<dbReference type="RefSeq" id="XP_025360504.1">
    <property type="nucleotide sequence ID" value="XM_025506811.1"/>
</dbReference>
<evidence type="ECO:0000313" key="1">
    <source>
        <dbReference type="EMBL" id="PWN25892.1"/>
    </source>
</evidence>
<dbReference type="Proteomes" id="UP000245884">
    <property type="component" value="Unassembled WGS sequence"/>
</dbReference>
<keyword evidence="2" id="KW-1185">Reference proteome</keyword>
<sequence>MSWSSKDDVPILTVYASGAHDEASGQAAIAVFLAQREYSDYDKNELMTLPLEPFDVVLAGYWMSSSTKDMDREVLTDAQPALQGYCSRSDAHAVRRPHLHTFEQRTLRQRSATRLYVSFALVSTL</sequence>
<dbReference type="GeneID" id="37028634"/>
<proteinExistence type="predicted"/>
<protein>
    <submittedName>
        <fullName evidence="1">Uncharacterized protein</fullName>
    </submittedName>
</protein>